<feature type="domain" description="CobB/CobQ-like glutamine amidotransferase" evidence="3">
    <location>
        <begin position="8"/>
        <end position="200"/>
    </location>
</feature>
<comment type="catalytic activity">
    <reaction evidence="2">
        <text>beta-D-GlcNAc-(1-&gt;4)-Mur2Ac(oyl-L-Ala-gamma-D-Glu-L-Lys-D-Ala-D-Ala)-di-trans,octa-cis-undecaprenyl diphosphate + L-glutamine + ATP + H2O = beta-D-GlcNAc-(1-&gt;4)-Mur2Ac(oyl-L-Ala-D-isoglutaminyl-L-Lys-D-Ala-D-Ala)-di-trans,octa-cis-undecaprenyl diphosphate + L-glutamate + ADP + phosphate + H(+)</text>
        <dbReference type="Rhea" id="RHEA:57928"/>
        <dbReference type="ChEBI" id="CHEBI:15377"/>
        <dbReference type="ChEBI" id="CHEBI:15378"/>
        <dbReference type="ChEBI" id="CHEBI:29985"/>
        <dbReference type="ChEBI" id="CHEBI:30616"/>
        <dbReference type="ChEBI" id="CHEBI:43474"/>
        <dbReference type="ChEBI" id="CHEBI:58359"/>
        <dbReference type="ChEBI" id="CHEBI:60033"/>
        <dbReference type="ChEBI" id="CHEBI:62233"/>
        <dbReference type="ChEBI" id="CHEBI:456216"/>
        <dbReference type="EC" id="6.3.5.13"/>
    </reaction>
</comment>
<feature type="active site" evidence="2">
    <location>
        <position position="193"/>
    </location>
</feature>
<dbReference type="InterPro" id="IPR029062">
    <property type="entry name" value="Class_I_gatase-like"/>
</dbReference>
<keyword evidence="5" id="KW-1185">Reference proteome</keyword>
<keyword evidence="2" id="KW-0378">Hydrolase</keyword>
<dbReference type="SUPFAM" id="SSF52317">
    <property type="entry name" value="Class I glutamine amidotransferase-like"/>
    <property type="match status" value="1"/>
</dbReference>
<accession>A0ABY8XUB5</accession>
<keyword evidence="2" id="KW-0436">Ligase</keyword>
<gene>
    <name evidence="2" type="primary">gatD</name>
    <name evidence="4" type="ORF">QP939_11435</name>
</gene>
<evidence type="ECO:0000313" key="5">
    <source>
        <dbReference type="Proteomes" id="UP001227101"/>
    </source>
</evidence>
<dbReference type="InterPro" id="IPR011698">
    <property type="entry name" value="GATase_3"/>
</dbReference>
<reference evidence="4 5" key="1">
    <citation type="submission" date="2023-06" db="EMBL/GenBank/DDBJ databases">
        <authorList>
            <person name="Oyuntsetseg B."/>
            <person name="Kim S.B."/>
        </authorList>
    </citation>
    <scope>NUCLEOTIDE SEQUENCE [LARGE SCALE GENOMIC DNA]</scope>
    <source>
        <strain evidence="4 5">2-2</strain>
    </source>
</reference>
<dbReference type="PANTHER" id="PTHR21343">
    <property type="entry name" value="DETHIOBIOTIN SYNTHETASE"/>
    <property type="match status" value="1"/>
</dbReference>
<dbReference type="HAMAP" id="MF_02213">
    <property type="entry name" value="Lipid_II_synth_GatD"/>
    <property type="match status" value="1"/>
</dbReference>
<comment type="function">
    <text evidence="2">The lipid II isoglutaminyl synthase complex catalyzes the formation of alpha-D-isoglutamine in the cell wall lipid II stem peptide. The GatD subunit catalyzes the hydrolysis of glutamine to glutamate and ammonia. The resulting ammonia molecule is channeled to the active site of MurT.</text>
</comment>
<evidence type="ECO:0000313" key="4">
    <source>
        <dbReference type="EMBL" id="WIV59188.1"/>
    </source>
</evidence>
<dbReference type="PROSITE" id="PS51274">
    <property type="entry name" value="GATASE_COBBQ"/>
    <property type="match status" value="1"/>
</dbReference>
<sequence length="264" mass="27951">MAGESVVRIGLLLPDLLGTYGDCGNAEVLHRRLAWRDIPAAVVALPLGTAIPASLDVYLLGGGEDSAQTLAADALTRQPGLLRAVDRGAPVLAVCAGLQLLGQQFTVDYGRPRPGAGLLDLVTTAATHRAIGEVITQPEPGPLSEPLTGFENHQGHTELGPAARPLGRVIRGVGNGTGFDGIVQGRVIGTYLHGPVLARNPELADLLLSWVIGRPLSPVELVGLTDLRRQRLARYHRRQSWNDFRRLVGIPGRSSRRAASAAHG</sequence>
<dbReference type="EC" id="3.5.1.2" evidence="2"/>
<dbReference type="InterPro" id="IPR033949">
    <property type="entry name" value="CobQ_GATase1"/>
</dbReference>
<keyword evidence="1 2" id="KW-0315">Glutamine amidotransferase</keyword>
<evidence type="ECO:0000256" key="2">
    <source>
        <dbReference type="HAMAP-Rule" id="MF_02213"/>
    </source>
</evidence>
<comment type="pathway">
    <text evidence="2">Cell wall biogenesis; peptidoglycan biosynthesis.</text>
</comment>
<feature type="active site" description="Nucleophile" evidence="2">
    <location>
        <position position="95"/>
    </location>
</feature>
<comment type="similarity">
    <text evidence="2">Belongs to the CobB/CobQ family. GatD subfamily.</text>
</comment>
<dbReference type="RefSeq" id="WP_285456680.1">
    <property type="nucleotide sequence ID" value="NZ_CP127173.1"/>
</dbReference>
<dbReference type="Pfam" id="PF07685">
    <property type="entry name" value="GATase_3"/>
    <property type="match status" value="1"/>
</dbReference>
<proteinExistence type="inferred from homology"/>
<keyword evidence="2" id="KW-0573">Peptidoglycan synthesis</keyword>
<evidence type="ECO:0000259" key="3">
    <source>
        <dbReference type="Pfam" id="PF07685"/>
    </source>
</evidence>
<dbReference type="Gene3D" id="3.40.50.880">
    <property type="match status" value="1"/>
</dbReference>
<keyword evidence="2" id="KW-0961">Cell wall biogenesis/degradation</keyword>
<dbReference type="Proteomes" id="UP001227101">
    <property type="component" value="Chromosome"/>
</dbReference>
<dbReference type="CDD" id="cd01750">
    <property type="entry name" value="GATase1_CobQ"/>
    <property type="match status" value="1"/>
</dbReference>
<keyword evidence="2" id="KW-0133">Cell shape</keyword>
<comment type="catalytic activity">
    <reaction evidence="2">
        <text>L-glutamine + H2O = L-glutamate + NH4(+)</text>
        <dbReference type="Rhea" id="RHEA:15889"/>
        <dbReference type="ChEBI" id="CHEBI:15377"/>
        <dbReference type="ChEBI" id="CHEBI:28938"/>
        <dbReference type="ChEBI" id="CHEBI:29985"/>
        <dbReference type="ChEBI" id="CHEBI:58359"/>
        <dbReference type="EC" id="3.5.1.2"/>
    </reaction>
</comment>
<feature type="binding site" evidence="2">
    <location>
        <position position="129"/>
    </location>
    <ligand>
        <name>substrate</name>
    </ligand>
</feature>
<dbReference type="EMBL" id="CP127173">
    <property type="protein sequence ID" value="WIV59188.1"/>
    <property type="molecule type" value="Genomic_DNA"/>
</dbReference>
<protein>
    <recommendedName>
        <fullName evidence="2">Lipid II isoglutaminyl synthase (glutamine-hydrolyzing) subunit GatD</fullName>
        <ecNumber evidence="2">6.3.5.13</ecNumber>
    </recommendedName>
    <alternativeName>
        <fullName evidence="2">Lipid II isoglutaminyl synthase glutaminase subunit</fullName>
        <ecNumber evidence="2">3.5.1.2</ecNumber>
    </alternativeName>
</protein>
<name>A0ABY8XUB5_9PSEU</name>
<dbReference type="PANTHER" id="PTHR21343:SF9">
    <property type="entry name" value="LIPID II ISOGLUTAMINYL SYNTHASE (GLUTAMINE-HYDROLYZING) SUBUNIT GATD"/>
    <property type="match status" value="1"/>
</dbReference>
<evidence type="ECO:0000256" key="1">
    <source>
        <dbReference type="ARBA" id="ARBA00022962"/>
    </source>
</evidence>
<comment type="subunit">
    <text evidence="2">Forms a heterodimer with MurT.</text>
</comment>
<dbReference type="InterPro" id="IPR043702">
    <property type="entry name" value="Lipid_II_synth_GatD"/>
</dbReference>
<dbReference type="EC" id="6.3.5.13" evidence="2"/>
<organism evidence="4 5">
    <name type="scientific">Amycolatopsis nalaikhensis</name>
    <dbReference type="NCBI Taxonomy" id="715472"/>
    <lineage>
        <taxon>Bacteria</taxon>
        <taxon>Bacillati</taxon>
        <taxon>Actinomycetota</taxon>
        <taxon>Actinomycetes</taxon>
        <taxon>Pseudonocardiales</taxon>
        <taxon>Pseudonocardiaceae</taxon>
        <taxon>Amycolatopsis</taxon>
    </lineage>
</organism>